<organism evidence="1">
    <name type="scientific">viral metagenome</name>
    <dbReference type="NCBI Taxonomy" id="1070528"/>
    <lineage>
        <taxon>unclassified sequences</taxon>
        <taxon>metagenomes</taxon>
        <taxon>organismal metagenomes</taxon>
    </lineage>
</organism>
<dbReference type="AlphaFoldDB" id="A0A6C0KPV7"/>
<sequence length="386" mass="43163">MTVYRAPIQTEEVVIGKEEENTKPRTRCGYLVPEAYSCYEAALAETGAVASGKALHFAADIVCSGGLDIWIRGAYSYAIQHISLANPRIFVYLKQRIQELDSFSTRLPQEAFYSNQDVQNNIAEVVLILQLCPKRTKLVWPKIDPNTKRQGWLRGVAGSPETKATRSVWTSDGDTPPLYLVANELCKAITEGGSESALFWIRWVLEEDARVRKETKGHGLSTKERGPATLPVKQRSEAGHFVAEVLGAIYKDLASQNLVRMHEEFGELMRLWRGGETRMAARLRRDCLGIMCLIVCEVPRWKVPATPSLVSDPVRLSRAVAHGTGFFNEVLAHKALSAGRQLKPTMTRARKEKVSGAATEKEKKQLSLEEHFDAYDAAMEAYLNRK</sequence>
<accession>A0A6C0KPV7</accession>
<reference evidence="1" key="1">
    <citation type="journal article" date="2020" name="Nature">
        <title>Giant virus diversity and host interactions through global metagenomics.</title>
        <authorList>
            <person name="Schulz F."/>
            <person name="Roux S."/>
            <person name="Paez-Espino D."/>
            <person name="Jungbluth S."/>
            <person name="Walsh D.A."/>
            <person name="Denef V.J."/>
            <person name="McMahon K.D."/>
            <person name="Konstantinidis K.T."/>
            <person name="Eloe-Fadrosh E.A."/>
            <person name="Kyrpides N.C."/>
            <person name="Woyke T."/>
        </authorList>
    </citation>
    <scope>NUCLEOTIDE SEQUENCE</scope>
    <source>
        <strain evidence="1">GVMAG-S-3300013006-138</strain>
    </source>
</reference>
<evidence type="ECO:0000313" key="1">
    <source>
        <dbReference type="EMBL" id="QHU18414.1"/>
    </source>
</evidence>
<proteinExistence type="predicted"/>
<dbReference type="EMBL" id="MN740930">
    <property type="protein sequence ID" value="QHU18414.1"/>
    <property type="molecule type" value="Genomic_DNA"/>
</dbReference>
<name>A0A6C0KPV7_9ZZZZ</name>
<protein>
    <submittedName>
        <fullName evidence="1">Uncharacterized protein</fullName>
    </submittedName>
</protein>